<name>A0A0C2IVX1_THEKT</name>
<dbReference type="Pfam" id="PF02181">
    <property type="entry name" value="FH2"/>
    <property type="match status" value="1"/>
</dbReference>
<evidence type="ECO:0000313" key="2">
    <source>
        <dbReference type="EMBL" id="KII69514.1"/>
    </source>
</evidence>
<keyword evidence="3" id="KW-1185">Reference proteome</keyword>
<dbReference type="SUPFAM" id="SSF101447">
    <property type="entry name" value="Formin homology 2 domain (FH2 domain)"/>
    <property type="match status" value="1"/>
</dbReference>
<reference evidence="2 3" key="1">
    <citation type="journal article" date="2014" name="Genome Biol. Evol.">
        <title>The genome of the myxosporean Thelohanellus kitauei shows adaptations to nutrient acquisition within its fish host.</title>
        <authorList>
            <person name="Yang Y."/>
            <person name="Xiong J."/>
            <person name="Zhou Z."/>
            <person name="Huo F."/>
            <person name="Miao W."/>
            <person name="Ran C."/>
            <person name="Liu Y."/>
            <person name="Zhang J."/>
            <person name="Feng J."/>
            <person name="Wang M."/>
            <person name="Wang M."/>
            <person name="Wang L."/>
            <person name="Yao B."/>
        </authorList>
    </citation>
    <scope>NUCLEOTIDE SEQUENCE [LARGE SCALE GENOMIC DNA]</scope>
    <source>
        <strain evidence="2">Wuqing</strain>
    </source>
</reference>
<dbReference type="InterPro" id="IPR015425">
    <property type="entry name" value="FH2_Formin"/>
</dbReference>
<dbReference type="SMART" id="SM00498">
    <property type="entry name" value="FH2"/>
    <property type="match status" value="1"/>
</dbReference>
<dbReference type="Gene3D" id="1.20.58.2220">
    <property type="entry name" value="Formin, FH2 domain"/>
    <property type="match status" value="1"/>
</dbReference>
<dbReference type="Proteomes" id="UP000031668">
    <property type="component" value="Unassembled WGS sequence"/>
</dbReference>
<organism evidence="2 3">
    <name type="scientific">Thelohanellus kitauei</name>
    <name type="common">Myxosporean</name>
    <dbReference type="NCBI Taxonomy" id="669202"/>
    <lineage>
        <taxon>Eukaryota</taxon>
        <taxon>Metazoa</taxon>
        <taxon>Cnidaria</taxon>
        <taxon>Myxozoa</taxon>
        <taxon>Myxosporea</taxon>
        <taxon>Bivalvulida</taxon>
        <taxon>Platysporina</taxon>
        <taxon>Myxobolidae</taxon>
        <taxon>Thelohanellus</taxon>
    </lineage>
</organism>
<gene>
    <name evidence="2" type="ORF">RF11_14774</name>
</gene>
<accession>A0A0C2IVX1</accession>
<dbReference type="PANTHER" id="PTHR46345">
    <property type="entry name" value="INVERTED FORMIN-2"/>
    <property type="match status" value="1"/>
</dbReference>
<comment type="caution">
    <text evidence="2">The sequence shown here is derived from an EMBL/GenBank/DDBJ whole genome shotgun (WGS) entry which is preliminary data.</text>
</comment>
<feature type="domain" description="FH2" evidence="1">
    <location>
        <begin position="1"/>
        <end position="365"/>
    </location>
</feature>
<evidence type="ECO:0000259" key="1">
    <source>
        <dbReference type="PROSITE" id="PS51444"/>
    </source>
</evidence>
<proteinExistence type="predicted"/>
<dbReference type="InterPro" id="IPR042201">
    <property type="entry name" value="FH2_Formin_sf"/>
</dbReference>
<sequence length="365" mass="41875">MESRNVWKKCQSGLTINIDYDMLESLFEFPNRINSFGSENECGGQKFTNIDPKKLFSMNIILRRMKRAPEEICDLIKTQNVSALTVDALKQIQRALPSIIDETKIVKSIDFSTCANPAERFILLLMEIPHYRLLIRSMIFMEEFESTYSTIIEPVFKVMKACDTVINSTALVVLMKSILLCGNFLNKGSRVGNAFGADISNLHFCLNTLKGKTSDFNLLMFLLCTMKISYPKEYATLMSEMFIIEDSIKTNIQEIIDEMTNLEKSYEGITMCLDPLSDETSRMIFRNFNEIITPKIKTLRSLIVDMNMNLDKLGQYFCVSGSNINKFDILCLLNEFKHEISYVRSVDILMILSTKTSKSNNFLKF</sequence>
<dbReference type="OrthoDB" id="26518at2759"/>
<evidence type="ECO:0000313" key="3">
    <source>
        <dbReference type="Proteomes" id="UP000031668"/>
    </source>
</evidence>
<dbReference type="AlphaFoldDB" id="A0A0C2IVX1"/>
<protein>
    <submittedName>
        <fullName evidence="2">Inverted formin-2</fullName>
    </submittedName>
</protein>
<dbReference type="EMBL" id="JWZT01002390">
    <property type="protein sequence ID" value="KII69514.1"/>
    <property type="molecule type" value="Genomic_DNA"/>
</dbReference>
<dbReference type="PROSITE" id="PS51444">
    <property type="entry name" value="FH2"/>
    <property type="match status" value="1"/>
</dbReference>
<dbReference type="PANTHER" id="PTHR46345:SF8">
    <property type="entry name" value="FORMIN 3, ISOFORM B"/>
    <property type="match status" value="1"/>
</dbReference>
<dbReference type="OMA" id="THYCENE"/>